<dbReference type="SUPFAM" id="SSF51126">
    <property type="entry name" value="Pectin lyase-like"/>
    <property type="match status" value="1"/>
</dbReference>
<dbReference type="AlphaFoldDB" id="X1ASR7"/>
<dbReference type="Pfam" id="PF13229">
    <property type="entry name" value="Beta_helix"/>
    <property type="match status" value="1"/>
</dbReference>
<gene>
    <name evidence="2" type="ORF">S01H4_24479</name>
</gene>
<dbReference type="InterPro" id="IPR011050">
    <property type="entry name" value="Pectin_lyase_fold/virulence"/>
</dbReference>
<sequence>MLSPPIVLCILILNNGDTVFVYDDSSPYYERVTIDTSISFIGENKETTIVDGENNGTVIKINVDGVIVTGFTIKRSTNKPGISYRGIDIYSSNNQIYENIICNHYIYGIAVVNSTNNEIFSNYIYSTNKCIGTSETENIKIYDNTINSGETAIALTKSSNIEISNNTIESAVERGIS</sequence>
<dbReference type="EMBL" id="BART01011500">
    <property type="protein sequence ID" value="GAG85909.1"/>
    <property type="molecule type" value="Genomic_DNA"/>
</dbReference>
<dbReference type="InterPro" id="IPR006626">
    <property type="entry name" value="PbH1"/>
</dbReference>
<dbReference type="Gene3D" id="2.160.20.10">
    <property type="entry name" value="Single-stranded right-handed beta-helix, Pectin lyase-like"/>
    <property type="match status" value="1"/>
</dbReference>
<organism evidence="2">
    <name type="scientific">marine sediment metagenome</name>
    <dbReference type="NCBI Taxonomy" id="412755"/>
    <lineage>
        <taxon>unclassified sequences</taxon>
        <taxon>metagenomes</taxon>
        <taxon>ecological metagenomes</taxon>
    </lineage>
</organism>
<protein>
    <recommendedName>
        <fullName evidence="1">Right handed beta helix domain-containing protein</fullName>
    </recommendedName>
</protein>
<evidence type="ECO:0000313" key="2">
    <source>
        <dbReference type="EMBL" id="GAG85909.1"/>
    </source>
</evidence>
<feature type="non-terminal residue" evidence="2">
    <location>
        <position position="177"/>
    </location>
</feature>
<reference evidence="2" key="1">
    <citation type="journal article" date="2014" name="Front. Microbiol.">
        <title>High frequency of phylogenetically diverse reductive dehalogenase-homologous genes in deep subseafloor sedimentary metagenomes.</title>
        <authorList>
            <person name="Kawai M."/>
            <person name="Futagami T."/>
            <person name="Toyoda A."/>
            <person name="Takaki Y."/>
            <person name="Nishi S."/>
            <person name="Hori S."/>
            <person name="Arai W."/>
            <person name="Tsubouchi T."/>
            <person name="Morono Y."/>
            <person name="Uchiyama I."/>
            <person name="Ito T."/>
            <person name="Fujiyama A."/>
            <person name="Inagaki F."/>
            <person name="Takami H."/>
        </authorList>
    </citation>
    <scope>NUCLEOTIDE SEQUENCE</scope>
    <source>
        <strain evidence="2">Expedition CK06-06</strain>
    </source>
</reference>
<dbReference type="InterPro" id="IPR012334">
    <property type="entry name" value="Pectin_lyas_fold"/>
</dbReference>
<dbReference type="SMART" id="SM00710">
    <property type="entry name" value="PbH1"/>
    <property type="match status" value="4"/>
</dbReference>
<feature type="domain" description="Right handed beta helix" evidence="1">
    <location>
        <begin position="56"/>
        <end position="176"/>
    </location>
</feature>
<evidence type="ECO:0000259" key="1">
    <source>
        <dbReference type="Pfam" id="PF13229"/>
    </source>
</evidence>
<comment type="caution">
    <text evidence="2">The sequence shown here is derived from an EMBL/GenBank/DDBJ whole genome shotgun (WGS) entry which is preliminary data.</text>
</comment>
<dbReference type="InterPro" id="IPR039448">
    <property type="entry name" value="Beta_helix"/>
</dbReference>
<accession>X1ASR7</accession>
<proteinExistence type="predicted"/>
<name>X1ASR7_9ZZZZ</name>